<dbReference type="RefSeq" id="WP_264385619.1">
    <property type="nucleotide sequence ID" value="NZ_CP074352.1"/>
</dbReference>
<dbReference type="InterPro" id="IPR016032">
    <property type="entry name" value="Sig_transdc_resp-reg_C-effctor"/>
</dbReference>
<dbReference type="EMBL" id="CP074352">
    <property type="protein sequence ID" value="UYU32899.1"/>
    <property type="molecule type" value="Genomic_DNA"/>
</dbReference>
<feature type="domain" description="HTH luxR-type" evidence="2">
    <location>
        <begin position="142"/>
        <end position="207"/>
    </location>
</feature>
<accession>A0ABY6JGU7</accession>
<dbReference type="InterPro" id="IPR036388">
    <property type="entry name" value="WH-like_DNA-bd_sf"/>
</dbReference>
<dbReference type="SMART" id="SM00421">
    <property type="entry name" value="HTH_LUXR"/>
    <property type="match status" value="1"/>
</dbReference>
<dbReference type="CDD" id="cd06170">
    <property type="entry name" value="LuxR_C_like"/>
    <property type="match status" value="1"/>
</dbReference>
<keyword evidence="4" id="KW-1185">Reference proteome</keyword>
<gene>
    <name evidence="3" type="ORF">KFZ77_05095</name>
</gene>
<evidence type="ECO:0000313" key="4">
    <source>
        <dbReference type="Proteomes" id="UP001156318"/>
    </source>
</evidence>
<organism evidence="3 4">
    <name type="scientific">Siccibacter colletis</name>
    <dbReference type="NCBI Taxonomy" id="1505757"/>
    <lineage>
        <taxon>Bacteria</taxon>
        <taxon>Pseudomonadati</taxon>
        <taxon>Pseudomonadota</taxon>
        <taxon>Gammaproteobacteria</taxon>
        <taxon>Enterobacterales</taxon>
        <taxon>Enterobacteriaceae</taxon>
        <taxon>Siccibacter</taxon>
    </lineage>
</organism>
<dbReference type="PROSITE" id="PS50043">
    <property type="entry name" value="HTH_LUXR_2"/>
    <property type="match status" value="1"/>
</dbReference>
<dbReference type="Gene3D" id="1.10.10.10">
    <property type="entry name" value="Winged helix-like DNA-binding domain superfamily/Winged helix DNA-binding domain"/>
    <property type="match status" value="1"/>
</dbReference>
<dbReference type="Proteomes" id="UP001156318">
    <property type="component" value="Chromosome"/>
</dbReference>
<reference evidence="3 4" key="1">
    <citation type="submission" date="2021-05" db="EMBL/GenBank/DDBJ databases">
        <title>Isolation, identification, and the growth promoting effects of Pantoea dispersa strain YSD J2 from the aboveground leaves of Cyperus esculentus L.Var. Sativus.</title>
        <authorList>
            <person name="Wang S."/>
            <person name="Tang X.M."/>
            <person name="Huang Y.N."/>
        </authorList>
    </citation>
    <scope>NUCLEOTIDE SEQUENCE [LARGE SCALE GENOMIC DNA]</scope>
    <source>
        <strain evidence="4">YSD YN2</strain>
    </source>
</reference>
<evidence type="ECO:0000259" key="2">
    <source>
        <dbReference type="PROSITE" id="PS50043"/>
    </source>
</evidence>
<sequence length="215" mass="25080">MHPDINNTTLNIAIDDQDCFFILGLEAVLTDIFTARFPDLTLYFHRLQDGNVKEMDIIFLTLHPGDKIDCMWPALAYRKLRSLVVGFCEHSPTESTDNLLFCLSKALWLDKCSPLTLVVQKLILAWRDVLAGSSDTEMRDCTRCSRLRLTEQQRKIAYYMIRDYSNHDIARLLKINIKTVSVHKYFLMEKMRLRSNQQFINFLRRKNSVAALTLE</sequence>
<name>A0ABY6JGU7_9ENTR</name>
<evidence type="ECO:0000256" key="1">
    <source>
        <dbReference type="ARBA" id="ARBA00023125"/>
    </source>
</evidence>
<evidence type="ECO:0000313" key="3">
    <source>
        <dbReference type="EMBL" id="UYU32899.1"/>
    </source>
</evidence>
<protein>
    <recommendedName>
        <fullName evidence="2">HTH luxR-type domain-containing protein</fullName>
    </recommendedName>
</protein>
<proteinExistence type="predicted"/>
<dbReference type="SUPFAM" id="SSF46894">
    <property type="entry name" value="C-terminal effector domain of the bipartite response regulators"/>
    <property type="match status" value="1"/>
</dbReference>
<dbReference type="Pfam" id="PF00196">
    <property type="entry name" value="GerE"/>
    <property type="match status" value="1"/>
</dbReference>
<keyword evidence="1" id="KW-0238">DNA-binding</keyword>
<dbReference type="InterPro" id="IPR000792">
    <property type="entry name" value="Tscrpt_reg_LuxR_C"/>
</dbReference>